<dbReference type="EMBL" id="HAEG01002994">
    <property type="protein sequence ID" value="SBR68357.1"/>
    <property type="molecule type" value="Transcribed_RNA"/>
</dbReference>
<feature type="non-terminal residue" evidence="2">
    <location>
        <position position="1"/>
    </location>
</feature>
<gene>
    <name evidence="2" type="primary">FKBP9</name>
</gene>
<dbReference type="AlphaFoldDB" id="A0A1A8NHR7"/>
<organism evidence="2">
    <name type="scientific">Nothobranchius pienaari</name>
    <dbReference type="NCBI Taxonomy" id="704102"/>
    <lineage>
        <taxon>Eukaryota</taxon>
        <taxon>Metazoa</taxon>
        <taxon>Chordata</taxon>
        <taxon>Craniata</taxon>
        <taxon>Vertebrata</taxon>
        <taxon>Euteleostomi</taxon>
        <taxon>Actinopterygii</taxon>
        <taxon>Neopterygii</taxon>
        <taxon>Teleostei</taxon>
        <taxon>Neoteleostei</taxon>
        <taxon>Acanthomorphata</taxon>
        <taxon>Ovalentaria</taxon>
        <taxon>Atherinomorphae</taxon>
        <taxon>Cyprinodontiformes</taxon>
        <taxon>Nothobranchiidae</taxon>
        <taxon>Nothobranchius</taxon>
    </lineage>
</organism>
<reference evidence="2" key="1">
    <citation type="submission" date="2016-05" db="EMBL/GenBank/DDBJ databases">
        <authorList>
            <person name="Lavstsen T."/>
            <person name="Jespersen J.S."/>
        </authorList>
    </citation>
    <scope>NUCLEOTIDE SEQUENCE</scope>
    <source>
        <tissue evidence="2">Brain</tissue>
    </source>
</reference>
<evidence type="ECO:0000256" key="1">
    <source>
        <dbReference type="SAM" id="MobiDB-lite"/>
    </source>
</evidence>
<accession>A0A1A8NHR7</accession>
<feature type="compositionally biased region" description="Basic and acidic residues" evidence="1">
    <location>
        <begin position="48"/>
        <end position="58"/>
    </location>
</feature>
<feature type="compositionally biased region" description="Polar residues" evidence="1">
    <location>
        <begin position="12"/>
        <end position="22"/>
    </location>
</feature>
<evidence type="ECO:0000313" key="2">
    <source>
        <dbReference type="EMBL" id="SBR68357.1"/>
    </source>
</evidence>
<proteinExistence type="predicted"/>
<protein>
    <submittedName>
        <fullName evidence="2">FK506 binding protein 9</fullName>
    </submittedName>
</protein>
<reference evidence="2" key="2">
    <citation type="submission" date="2016-06" db="EMBL/GenBank/DDBJ databases">
        <title>The genome of a short-lived fish provides insights into sex chromosome evolution and the genetic control of aging.</title>
        <authorList>
            <person name="Reichwald K."/>
            <person name="Felder M."/>
            <person name="Petzold A."/>
            <person name="Koch P."/>
            <person name="Groth M."/>
            <person name="Platzer M."/>
        </authorList>
    </citation>
    <scope>NUCLEOTIDE SEQUENCE</scope>
    <source>
        <tissue evidence="2">Brain</tissue>
    </source>
</reference>
<feature type="region of interest" description="Disordered" evidence="1">
    <location>
        <begin position="12"/>
        <end position="58"/>
    </location>
</feature>
<sequence>AAWLPASILTASSTTCSPTRTAMETERSQRRSSSSKQTSLCPTTSYDGTERRKDYGEG</sequence>
<name>A0A1A8NHR7_9TELE</name>